<name>A0A8S3H4B8_9BILA</name>
<reference evidence="1" key="1">
    <citation type="submission" date="2021-02" db="EMBL/GenBank/DDBJ databases">
        <authorList>
            <person name="Nowell W R."/>
        </authorList>
    </citation>
    <scope>NUCLEOTIDE SEQUENCE</scope>
</reference>
<proteinExistence type="predicted"/>
<feature type="non-terminal residue" evidence="1">
    <location>
        <position position="1"/>
    </location>
</feature>
<evidence type="ECO:0000313" key="2">
    <source>
        <dbReference type="Proteomes" id="UP000681967"/>
    </source>
</evidence>
<accession>A0A8S3H4B8</accession>
<protein>
    <submittedName>
        <fullName evidence="1">Uncharacterized protein</fullName>
    </submittedName>
</protein>
<dbReference type="EMBL" id="CAJOBH010284230">
    <property type="protein sequence ID" value="CAF5173440.1"/>
    <property type="molecule type" value="Genomic_DNA"/>
</dbReference>
<sequence>MSVREEVRLSMVPPSSFRFLQQQ</sequence>
<comment type="caution">
    <text evidence="1">The sequence shown here is derived from an EMBL/GenBank/DDBJ whole genome shotgun (WGS) entry which is preliminary data.</text>
</comment>
<organism evidence="1 2">
    <name type="scientific">Rotaria magnacalcarata</name>
    <dbReference type="NCBI Taxonomy" id="392030"/>
    <lineage>
        <taxon>Eukaryota</taxon>
        <taxon>Metazoa</taxon>
        <taxon>Spiralia</taxon>
        <taxon>Gnathifera</taxon>
        <taxon>Rotifera</taxon>
        <taxon>Eurotatoria</taxon>
        <taxon>Bdelloidea</taxon>
        <taxon>Philodinida</taxon>
        <taxon>Philodinidae</taxon>
        <taxon>Rotaria</taxon>
    </lineage>
</organism>
<evidence type="ECO:0000313" key="1">
    <source>
        <dbReference type="EMBL" id="CAF5173440.1"/>
    </source>
</evidence>
<dbReference type="Proteomes" id="UP000681967">
    <property type="component" value="Unassembled WGS sequence"/>
</dbReference>
<gene>
    <name evidence="1" type="ORF">BYL167_LOCUS77745</name>
</gene>
<dbReference type="AlphaFoldDB" id="A0A8S3H4B8"/>